<dbReference type="Gene3D" id="3.40.350.10">
    <property type="entry name" value="Creatinase/prolidase N-terminal domain"/>
    <property type="match status" value="1"/>
</dbReference>
<dbReference type="SUPFAM" id="SSF55920">
    <property type="entry name" value="Creatinase/aminopeptidase"/>
    <property type="match status" value="1"/>
</dbReference>
<name>A0A1F6D2K6_HANXR</name>
<reference evidence="3 4" key="1">
    <citation type="journal article" date="2016" name="Nat. Commun.">
        <title>Thousands of microbial genomes shed light on interconnected biogeochemical processes in an aquifer system.</title>
        <authorList>
            <person name="Anantharaman K."/>
            <person name="Brown C.T."/>
            <person name="Hug L.A."/>
            <person name="Sharon I."/>
            <person name="Castelle C.J."/>
            <person name="Probst A.J."/>
            <person name="Thomas B.C."/>
            <person name="Singh A."/>
            <person name="Wilkins M.J."/>
            <person name="Karaoz U."/>
            <person name="Brodie E.L."/>
            <person name="Williams K.H."/>
            <person name="Hubbard S.S."/>
            <person name="Banfield J.F."/>
        </authorList>
    </citation>
    <scope>NUCLEOTIDE SEQUENCE [LARGE SCALE GENOMIC DNA]</scope>
    <source>
        <strain evidence="4">RIFCSPLOWO2_12_FULL_64_10</strain>
    </source>
</reference>
<accession>A0A1F6D2K6</accession>
<dbReference type="InterPro" id="IPR029149">
    <property type="entry name" value="Creatin/AminoP/Spt16_N"/>
</dbReference>
<dbReference type="InterPro" id="IPR000994">
    <property type="entry name" value="Pept_M24"/>
</dbReference>
<dbReference type="Gene3D" id="3.90.230.10">
    <property type="entry name" value="Creatinase/methionine aminopeptidase superfamily"/>
    <property type="match status" value="1"/>
</dbReference>
<organism evidence="3 4">
    <name type="scientific">Handelsmanbacteria sp. (strain RIFCSPLOWO2_12_FULL_64_10)</name>
    <dbReference type="NCBI Taxonomy" id="1817868"/>
    <lineage>
        <taxon>Bacteria</taxon>
        <taxon>Candidatus Handelsmaniibacteriota</taxon>
    </lineage>
</organism>
<evidence type="ECO:0000259" key="2">
    <source>
        <dbReference type="Pfam" id="PF01321"/>
    </source>
</evidence>
<dbReference type="EMBL" id="MFKF01000064">
    <property type="protein sequence ID" value="OGG55656.1"/>
    <property type="molecule type" value="Genomic_DNA"/>
</dbReference>
<proteinExistence type="predicted"/>
<dbReference type="PANTHER" id="PTHR46112:SF2">
    <property type="entry name" value="XAA-PRO AMINOPEPTIDASE P-RELATED"/>
    <property type="match status" value="1"/>
</dbReference>
<evidence type="ECO:0000259" key="1">
    <source>
        <dbReference type="Pfam" id="PF00557"/>
    </source>
</evidence>
<dbReference type="CDD" id="cd01066">
    <property type="entry name" value="APP_MetAP"/>
    <property type="match status" value="1"/>
</dbReference>
<dbReference type="AlphaFoldDB" id="A0A1F6D2K6"/>
<dbReference type="Pfam" id="PF00557">
    <property type="entry name" value="Peptidase_M24"/>
    <property type="match status" value="1"/>
</dbReference>
<comment type="caution">
    <text evidence="3">The sequence shown here is derived from an EMBL/GenBank/DDBJ whole genome shotgun (WGS) entry which is preliminary data.</text>
</comment>
<feature type="domain" description="Peptidase M24" evidence="1">
    <location>
        <begin position="154"/>
        <end position="356"/>
    </location>
</feature>
<dbReference type="SUPFAM" id="SSF53092">
    <property type="entry name" value="Creatinase/prolidase N-terminal domain"/>
    <property type="match status" value="1"/>
</dbReference>
<sequence>MLTLEGCRERQRRLRERLSAAGIDAVALADPRDIYYFTGLPLSKFPALLFLETRGDSWLAAHTDQGEAVTGDRIAYEWHKLYTMNPDPMRQLNAVVAARLKGHASMAQVGWQAEATPKLLADTVASALRPAAWTPVDDLLTGLQKRKDPDEVALLRLAAQTCLAAYSAAQRAILPGANELDVLAAGQQAAMQEAGEVIWHGGDYQCNALGGPARDRRIEAGELYIIDAQSAYRGYNSDLCRTFVVGGEPTDLQRSVYDHLTGILTDIPNLVRPGGRATQLWKTIDARIRERAPFRDVGLIHHGGHGVGLRPHEAPDINRDREGIFEVGDVFSCEPGAYCDELRFGIRLENTFLITESGVETLSEYPLNLIPGA</sequence>
<dbReference type="PANTHER" id="PTHR46112">
    <property type="entry name" value="AMINOPEPTIDASE"/>
    <property type="match status" value="1"/>
</dbReference>
<dbReference type="Proteomes" id="UP000178606">
    <property type="component" value="Unassembled WGS sequence"/>
</dbReference>
<evidence type="ECO:0008006" key="5">
    <source>
        <dbReference type="Google" id="ProtNLM"/>
    </source>
</evidence>
<dbReference type="InterPro" id="IPR000587">
    <property type="entry name" value="Creatinase_N"/>
</dbReference>
<dbReference type="Pfam" id="PF01321">
    <property type="entry name" value="Creatinase_N"/>
    <property type="match status" value="1"/>
</dbReference>
<feature type="domain" description="Creatinase N-terminal" evidence="2">
    <location>
        <begin position="10"/>
        <end position="140"/>
    </location>
</feature>
<evidence type="ECO:0000313" key="3">
    <source>
        <dbReference type="EMBL" id="OGG55656.1"/>
    </source>
</evidence>
<gene>
    <name evidence="3" type="ORF">A3F84_23895</name>
</gene>
<protein>
    <recommendedName>
        <fullName evidence="5">Peptidase M24</fullName>
    </recommendedName>
</protein>
<evidence type="ECO:0000313" key="4">
    <source>
        <dbReference type="Proteomes" id="UP000178606"/>
    </source>
</evidence>
<dbReference type="InterPro" id="IPR050659">
    <property type="entry name" value="Peptidase_M24B"/>
</dbReference>
<dbReference type="InterPro" id="IPR036005">
    <property type="entry name" value="Creatinase/aminopeptidase-like"/>
</dbReference>